<sequence length="93" mass="10437">MWDLRDEDLDDPLHSPDPVPDARMDHSRTPFSAHGWLNVSANAVVVLDLLTPFAGYPIIMYYKNPMPVTPGYNLGGINSSEHSRFAQQAKVDR</sequence>
<dbReference type="RefSeq" id="XP_027620096.1">
    <property type="nucleotide sequence ID" value="XM_027764295.1"/>
</dbReference>
<dbReference type="GeneID" id="38786100"/>
<name>A0A401H454_9APHY</name>
<dbReference type="OrthoDB" id="2823624at2759"/>
<feature type="region of interest" description="Disordered" evidence="1">
    <location>
        <begin position="1"/>
        <end position="26"/>
    </location>
</feature>
<reference evidence="2 3" key="1">
    <citation type="journal article" date="2018" name="Sci. Rep.">
        <title>Genome sequence of the cauliflower mushroom Sparassis crispa (Hanabiratake) and its association with beneficial usage.</title>
        <authorList>
            <person name="Kiyama R."/>
            <person name="Furutani Y."/>
            <person name="Kawaguchi K."/>
            <person name="Nakanishi T."/>
        </authorList>
    </citation>
    <scope>NUCLEOTIDE SEQUENCE [LARGE SCALE GENOMIC DNA]</scope>
</reference>
<dbReference type="InParanoid" id="A0A401H454"/>
<feature type="compositionally biased region" description="Acidic residues" evidence="1">
    <location>
        <begin position="1"/>
        <end position="10"/>
    </location>
</feature>
<dbReference type="AlphaFoldDB" id="A0A401H454"/>
<evidence type="ECO:0000313" key="2">
    <source>
        <dbReference type="EMBL" id="GBE89183.1"/>
    </source>
</evidence>
<proteinExistence type="predicted"/>
<accession>A0A401H454</accession>
<dbReference type="Proteomes" id="UP000287166">
    <property type="component" value="Unassembled WGS sequence"/>
</dbReference>
<dbReference type="STRING" id="139825.A0A401H454"/>
<gene>
    <name evidence="2" type="ORF">SCP_1501910</name>
</gene>
<dbReference type="EMBL" id="BFAD01000015">
    <property type="protein sequence ID" value="GBE89183.1"/>
    <property type="molecule type" value="Genomic_DNA"/>
</dbReference>
<evidence type="ECO:0000256" key="1">
    <source>
        <dbReference type="SAM" id="MobiDB-lite"/>
    </source>
</evidence>
<comment type="caution">
    <text evidence="2">The sequence shown here is derived from an EMBL/GenBank/DDBJ whole genome shotgun (WGS) entry which is preliminary data.</text>
</comment>
<organism evidence="2 3">
    <name type="scientific">Sparassis crispa</name>
    <dbReference type="NCBI Taxonomy" id="139825"/>
    <lineage>
        <taxon>Eukaryota</taxon>
        <taxon>Fungi</taxon>
        <taxon>Dikarya</taxon>
        <taxon>Basidiomycota</taxon>
        <taxon>Agaricomycotina</taxon>
        <taxon>Agaricomycetes</taxon>
        <taxon>Polyporales</taxon>
        <taxon>Sparassidaceae</taxon>
        <taxon>Sparassis</taxon>
    </lineage>
</organism>
<keyword evidence="3" id="KW-1185">Reference proteome</keyword>
<protein>
    <submittedName>
        <fullName evidence="2">Uncharacterized protein</fullName>
    </submittedName>
</protein>
<evidence type="ECO:0000313" key="3">
    <source>
        <dbReference type="Proteomes" id="UP000287166"/>
    </source>
</evidence>